<dbReference type="Proteomes" id="UP001596104">
    <property type="component" value="Unassembled WGS sequence"/>
</dbReference>
<name>A0ABW0HE36_9HYPH</name>
<evidence type="ECO:0000259" key="5">
    <source>
        <dbReference type="PROSITE" id="PS50977"/>
    </source>
</evidence>
<dbReference type="InterPro" id="IPR050109">
    <property type="entry name" value="HTH-type_TetR-like_transc_reg"/>
</dbReference>
<proteinExistence type="predicted"/>
<dbReference type="EMBL" id="JBHSLV010000020">
    <property type="protein sequence ID" value="MFC5393514.1"/>
    <property type="molecule type" value="Genomic_DNA"/>
</dbReference>
<evidence type="ECO:0000256" key="4">
    <source>
        <dbReference type="PROSITE-ProRule" id="PRU00335"/>
    </source>
</evidence>
<dbReference type="Pfam" id="PF00440">
    <property type="entry name" value="TetR_N"/>
    <property type="match status" value="1"/>
</dbReference>
<dbReference type="RefSeq" id="WP_377008505.1">
    <property type="nucleotide sequence ID" value="NZ_JBHSLV010000020.1"/>
</dbReference>
<dbReference type="PANTHER" id="PTHR30055">
    <property type="entry name" value="HTH-TYPE TRANSCRIPTIONAL REGULATOR RUTR"/>
    <property type="match status" value="1"/>
</dbReference>
<dbReference type="InterPro" id="IPR009057">
    <property type="entry name" value="Homeodomain-like_sf"/>
</dbReference>
<dbReference type="Pfam" id="PF17940">
    <property type="entry name" value="TetR_C_31"/>
    <property type="match status" value="1"/>
</dbReference>
<protein>
    <submittedName>
        <fullName evidence="6">TetR/AcrR family transcriptional regulator</fullName>
    </submittedName>
</protein>
<keyword evidence="7" id="KW-1185">Reference proteome</keyword>
<dbReference type="PANTHER" id="PTHR30055:SF234">
    <property type="entry name" value="HTH-TYPE TRANSCRIPTIONAL REGULATOR BETI"/>
    <property type="match status" value="1"/>
</dbReference>
<keyword evidence="2 4" id="KW-0238">DNA-binding</keyword>
<evidence type="ECO:0000256" key="1">
    <source>
        <dbReference type="ARBA" id="ARBA00023015"/>
    </source>
</evidence>
<evidence type="ECO:0000256" key="3">
    <source>
        <dbReference type="ARBA" id="ARBA00023163"/>
    </source>
</evidence>
<feature type="DNA-binding region" description="H-T-H motif" evidence="4">
    <location>
        <begin position="28"/>
        <end position="47"/>
    </location>
</feature>
<dbReference type="Gene3D" id="1.10.357.10">
    <property type="entry name" value="Tetracycline Repressor, domain 2"/>
    <property type="match status" value="1"/>
</dbReference>
<dbReference type="InterPro" id="IPR041583">
    <property type="entry name" value="TetR_C_31"/>
</dbReference>
<feature type="domain" description="HTH tetR-type" evidence="5">
    <location>
        <begin position="5"/>
        <end position="65"/>
    </location>
</feature>
<keyword evidence="3" id="KW-0804">Transcription</keyword>
<evidence type="ECO:0000313" key="7">
    <source>
        <dbReference type="Proteomes" id="UP001596104"/>
    </source>
</evidence>
<comment type="caution">
    <text evidence="6">The sequence shown here is derived from an EMBL/GenBank/DDBJ whole genome shotgun (WGS) entry which is preliminary data.</text>
</comment>
<evidence type="ECO:0000256" key="2">
    <source>
        <dbReference type="ARBA" id="ARBA00023125"/>
    </source>
</evidence>
<sequence>MANDGTIRQRIIDAALDIVEAQGIKALTQPRVAKATGLRQSHLTYYFPRKADLFVALLEGSHGRAANAREGAPRTPQQLLDLLPSLMLDRARMRFFLSIILEASEDPELRSILNEHARGLAAAVAPCFGREPDDPAVVAYVDQVRGIGLRALLAPAAEPVMFDPADLARQFGLQVQSQAA</sequence>
<dbReference type="PRINTS" id="PR00455">
    <property type="entry name" value="HTHTETR"/>
</dbReference>
<keyword evidence="1" id="KW-0805">Transcription regulation</keyword>
<accession>A0ABW0HE36</accession>
<organism evidence="6 7">
    <name type="scientific">Bosea vestrisii</name>
    <dbReference type="NCBI Taxonomy" id="151416"/>
    <lineage>
        <taxon>Bacteria</taxon>
        <taxon>Pseudomonadati</taxon>
        <taxon>Pseudomonadota</taxon>
        <taxon>Alphaproteobacteria</taxon>
        <taxon>Hyphomicrobiales</taxon>
        <taxon>Boseaceae</taxon>
        <taxon>Bosea</taxon>
    </lineage>
</organism>
<dbReference type="PROSITE" id="PS50977">
    <property type="entry name" value="HTH_TETR_2"/>
    <property type="match status" value="1"/>
</dbReference>
<gene>
    <name evidence="6" type="ORF">ACFPPC_12775</name>
</gene>
<dbReference type="InterPro" id="IPR001647">
    <property type="entry name" value="HTH_TetR"/>
</dbReference>
<reference evidence="7" key="1">
    <citation type="journal article" date="2019" name="Int. J. Syst. Evol. Microbiol.">
        <title>The Global Catalogue of Microorganisms (GCM) 10K type strain sequencing project: providing services to taxonomists for standard genome sequencing and annotation.</title>
        <authorList>
            <consortium name="The Broad Institute Genomics Platform"/>
            <consortium name="The Broad Institute Genome Sequencing Center for Infectious Disease"/>
            <person name="Wu L."/>
            <person name="Ma J."/>
        </authorList>
    </citation>
    <scope>NUCLEOTIDE SEQUENCE [LARGE SCALE GENOMIC DNA]</scope>
    <source>
        <strain evidence="7">CGMCC 1.16326</strain>
    </source>
</reference>
<evidence type="ECO:0000313" key="6">
    <source>
        <dbReference type="EMBL" id="MFC5393514.1"/>
    </source>
</evidence>
<dbReference type="SUPFAM" id="SSF46689">
    <property type="entry name" value="Homeodomain-like"/>
    <property type="match status" value="1"/>
</dbReference>